<keyword evidence="1 3" id="KW-0378">Hydrolase</keyword>
<dbReference type="SUPFAM" id="SSF48208">
    <property type="entry name" value="Six-hairpin glycosidases"/>
    <property type="match status" value="1"/>
</dbReference>
<dbReference type="InterPro" id="IPR008928">
    <property type="entry name" value="6-hairpin_glycosidase_sf"/>
</dbReference>
<dbReference type="PANTHER" id="PTHR33886:SF8">
    <property type="entry name" value="UNSATURATED RHAMNOGALACTURONAN HYDROLASE (EUROFUNG)"/>
    <property type="match status" value="1"/>
</dbReference>
<dbReference type="RefSeq" id="WP_240572066.1">
    <property type="nucleotide sequence ID" value="NZ_CP136709.1"/>
</dbReference>
<dbReference type="InterPro" id="IPR052043">
    <property type="entry name" value="PolySaccharide_Degr_Enz"/>
</dbReference>
<gene>
    <name evidence="3" type="ORF">MKW35_03835</name>
</gene>
<dbReference type="Gene3D" id="1.50.10.10">
    <property type="match status" value="1"/>
</dbReference>
<evidence type="ECO:0000313" key="3">
    <source>
        <dbReference type="EMBL" id="MCH4551739.1"/>
    </source>
</evidence>
<evidence type="ECO:0000256" key="2">
    <source>
        <dbReference type="SAM" id="SignalP"/>
    </source>
</evidence>
<dbReference type="EMBL" id="JAKVQD010000001">
    <property type="protein sequence ID" value="MCH4551739.1"/>
    <property type="molecule type" value="Genomic_DNA"/>
</dbReference>
<organism evidence="3 4">
    <name type="scientific">Aestuariibaculum lutulentum</name>
    <dbReference type="NCBI Taxonomy" id="2920935"/>
    <lineage>
        <taxon>Bacteria</taxon>
        <taxon>Pseudomonadati</taxon>
        <taxon>Bacteroidota</taxon>
        <taxon>Flavobacteriia</taxon>
        <taxon>Flavobacteriales</taxon>
        <taxon>Flavobacteriaceae</taxon>
    </lineage>
</organism>
<dbReference type="InterPro" id="IPR010905">
    <property type="entry name" value="Glyco_hydro_88"/>
</dbReference>
<dbReference type="PANTHER" id="PTHR33886">
    <property type="entry name" value="UNSATURATED RHAMNOGALACTURONAN HYDROLASE (EUROFUNG)"/>
    <property type="match status" value="1"/>
</dbReference>
<protein>
    <submittedName>
        <fullName evidence="3">Glycoside hydrolase family 88 protein</fullName>
    </submittedName>
</protein>
<feature type="signal peptide" evidence="2">
    <location>
        <begin position="1"/>
        <end position="20"/>
    </location>
</feature>
<proteinExistence type="predicted"/>
<accession>A0ABS9RFL6</accession>
<dbReference type="Pfam" id="PF07470">
    <property type="entry name" value="Glyco_hydro_88"/>
    <property type="match status" value="1"/>
</dbReference>
<sequence length="374" mass="43136">MKKLFISFSLGLLISGLSFAQQPFNKKEVLEDMQLANKYFMEKWQDVGKTIITNKERPSNIWTRGVYYEGLMALYEIYPDEAYYKYAYDWAEFHDWGFRNGNANRNADDYCAAQTYIDLYNLEPDSKKLRNTKACINMLMNTPQLDDWSWIDAIQMGMPVFAKLGVLENDTRYFEKMYEMYMYTRDKHGDNGLYNPKDGLWWRDADFDPPYTEPNGEDCYWSRGNGWVIGALAKVLSIIPEDAPHRDQYIKDLKAMAEALVPIQRNDGFWNVSLHDPSHFGGKETSGTALFIYGMAYGVNNGILSKDKYLPVIEKGWNGIIHEALNDNGFLGYLQSTGKEPKDGMPLSYTKVPDFEDYGLGCFLLAGAEIYRMK</sequence>
<comment type="caution">
    <text evidence="3">The sequence shown here is derived from an EMBL/GenBank/DDBJ whole genome shotgun (WGS) entry which is preliminary data.</text>
</comment>
<name>A0ABS9RFL6_9FLAO</name>
<evidence type="ECO:0000313" key="4">
    <source>
        <dbReference type="Proteomes" id="UP001156141"/>
    </source>
</evidence>
<keyword evidence="2" id="KW-0732">Signal</keyword>
<keyword evidence="4" id="KW-1185">Reference proteome</keyword>
<dbReference type="InterPro" id="IPR012341">
    <property type="entry name" value="6hp_glycosidase-like_sf"/>
</dbReference>
<evidence type="ECO:0000256" key="1">
    <source>
        <dbReference type="ARBA" id="ARBA00022801"/>
    </source>
</evidence>
<feature type="chain" id="PRO_5046740979" evidence="2">
    <location>
        <begin position="21"/>
        <end position="374"/>
    </location>
</feature>
<dbReference type="GO" id="GO:0016787">
    <property type="term" value="F:hydrolase activity"/>
    <property type="evidence" value="ECO:0007669"/>
    <property type="project" value="UniProtKB-KW"/>
</dbReference>
<dbReference type="Proteomes" id="UP001156141">
    <property type="component" value="Unassembled WGS sequence"/>
</dbReference>
<reference evidence="3" key="1">
    <citation type="submission" date="2022-02" db="EMBL/GenBank/DDBJ databases">
        <title>Aestuariibaculum sp., a marine bacterium isolated from sediment in Guangxi.</title>
        <authorList>
            <person name="Ying J."/>
        </authorList>
    </citation>
    <scope>NUCLEOTIDE SEQUENCE</scope>
    <source>
        <strain evidence="3">L182</strain>
    </source>
</reference>